<keyword evidence="7 16" id="KW-0812">Transmembrane</keyword>
<dbReference type="GeneID" id="112603271"/>
<comment type="cofactor">
    <cofactor evidence="2 15">
        <name>Mg(2+)</name>
        <dbReference type="ChEBI" id="CHEBI:18420"/>
    </cofactor>
</comment>
<proteinExistence type="inferred from homology"/>
<dbReference type="InterPro" id="IPR020550">
    <property type="entry name" value="Inositol_monophosphatase_CS"/>
</dbReference>
<feature type="binding site" evidence="15">
    <location>
        <position position="162"/>
    </location>
    <ligand>
        <name>Mg(2+)</name>
        <dbReference type="ChEBI" id="CHEBI:18420"/>
        <label>1</label>
        <note>catalytic</note>
    </ligand>
</feature>
<organism evidence="17">
    <name type="scientific">Melanaphis sacchari</name>
    <dbReference type="NCBI Taxonomy" id="742174"/>
    <lineage>
        <taxon>Eukaryota</taxon>
        <taxon>Metazoa</taxon>
        <taxon>Ecdysozoa</taxon>
        <taxon>Arthropoda</taxon>
        <taxon>Hexapoda</taxon>
        <taxon>Insecta</taxon>
        <taxon>Pterygota</taxon>
        <taxon>Neoptera</taxon>
        <taxon>Paraneoptera</taxon>
        <taxon>Hemiptera</taxon>
        <taxon>Sternorrhyncha</taxon>
        <taxon>Aphidomorpha</taxon>
        <taxon>Aphidoidea</taxon>
        <taxon>Aphididae</taxon>
        <taxon>Aphidini</taxon>
        <taxon>Melanaphis</taxon>
    </lineage>
</organism>
<dbReference type="AlphaFoldDB" id="A0A2H8TZ71"/>
<dbReference type="EMBL" id="GFXV01007751">
    <property type="protein sequence ID" value="MBW19556.1"/>
    <property type="molecule type" value="Transcribed_RNA"/>
</dbReference>
<evidence type="ECO:0000256" key="9">
    <source>
        <dbReference type="ARBA" id="ARBA00022801"/>
    </source>
</evidence>
<evidence type="ECO:0000256" key="6">
    <source>
        <dbReference type="ARBA" id="ARBA00013106"/>
    </source>
</evidence>
<dbReference type="GO" id="GO:0012505">
    <property type="term" value="C:endomembrane system"/>
    <property type="evidence" value="ECO:0007669"/>
    <property type="project" value="TreeGrafter"/>
</dbReference>
<feature type="binding site" evidence="15">
    <location>
        <position position="121"/>
    </location>
    <ligand>
        <name>Mg(2+)</name>
        <dbReference type="ChEBI" id="CHEBI:18420"/>
        <label>1</label>
        <note>catalytic</note>
    </ligand>
</feature>
<keyword evidence="8 15" id="KW-0479">Metal-binding</keyword>
<keyword evidence="11 16" id="KW-1133">Transmembrane helix</keyword>
<comment type="catalytic activity">
    <reaction evidence="1">
        <text>a myo-inositol phosphate + H2O = myo-inositol + phosphate</text>
        <dbReference type="Rhea" id="RHEA:24056"/>
        <dbReference type="ChEBI" id="CHEBI:15377"/>
        <dbReference type="ChEBI" id="CHEBI:17268"/>
        <dbReference type="ChEBI" id="CHEBI:43474"/>
        <dbReference type="ChEBI" id="CHEBI:84139"/>
        <dbReference type="EC" id="3.1.3.25"/>
    </reaction>
</comment>
<evidence type="ECO:0000256" key="12">
    <source>
        <dbReference type="ARBA" id="ARBA00023136"/>
    </source>
</evidence>
<dbReference type="GO" id="GO:0008254">
    <property type="term" value="F:3'-nucleotidase activity"/>
    <property type="evidence" value="ECO:0007669"/>
    <property type="project" value="TreeGrafter"/>
</dbReference>
<feature type="binding site" evidence="15">
    <location>
        <position position="281"/>
    </location>
    <ligand>
        <name>Mg(2+)</name>
        <dbReference type="ChEBI" id="CHEBI:18420"/>
        <label>1</label>
        <note>catalytic</note>
    </ligand>
</feature>
<feature type="binding site" evidence="15">
    <location>
        <position position="164"/>
    </location>
    <ligand>
        <name>Mg(2+)</name>
        <dbReference type="ChEBI" id="CHEBI:18420"/>
        <label>1</label>
        <note>catalytic</note>
    </ligand>
</feature>
<evidence type="ECO:0000256" key="2">
    <source>
        <dbReference type="ARBA" id="ARBA00001946"/>
    </source>
</evidence>
<dbReference type="EC" id="3.1.3.25" evidence="6"/>
<evidence type="ECO:0000256" key="11">
    <source>
        <dbReference type="ARBA" id="ARBA00022989"/>
    </source>
</evidence>
<dbReference type="InterPro" id="IPR050725">
    <property type="entry name" value="CysQ/Inositol_MonoPase"/>
</dbReference>
<protein>
    <recommendedName>
        <fullName evidence="6">inositol-phosphate phosphatase</fullName>
        <ecNumber evidence="6">3.1.3.25</ecNumber>
    </recommendedName>
    <alternativeName>
        <fullName evidence="14">Inositol-1(or 4)-monophosphatase 3</fullName>
    </alternativeName>
    <alternativeName>
        <fullName evidence="13">Myo-inositol monophosphatase A3</fullName>
    </alternativeName>
</protein>
<dbReference type="GO" id="GO:0052834">
    <property type="term" value="F:inositol monophosphate phosphatase activity"/>
    <property type="evidence" value="ECO:0007669"/>
    <property type="project" value="UniProtKB-EC"/>
</dbReference>
<dbReference type="FunFam" id="3.30.540.10:FF:000012">
    <property type="entry name" value="Blast:Putative inositol monophosphatase 3"/>
    <property type="match status" value="1"/>
</dbReference>
<evidence type="ECO:0000256" key="15">
    <source>
        <dbReference type="PIRSR" id="PIRSR600760-2"/>
    </source>
</evidence>
<dbReference type="Gene3D" id="3.30.540.10">
    <property type="entry name" value="Fructose-1,6-Bisphosphatase, subunit A, domain 1"/>
    <property type="match status" value="1"/>
</dbReference>
<sequence>MIDFHINKLKLKKMIVRNKTLIKLFALLILCTVILYVSKYSFNNRYEFVKGKDLLEQAIRAAQLGGIQVEAIHNEHLINSQSKGKTAEGANDPVTNADYTSHCAMYYLLKKNIPNVKVISEEELSEKECKKLNIKKLKNYDNEHITNIDEEFERKYITIWIDPLDATQEFTESLTQYVTTMVCVAYKGKPIMGVIHEPFSSKTTWAWLSKSRSSNFNNIKVPRKKSIIISRSHKGDVMGLLNQRLYGLPVVTAGGAGFKVLQVLFGNSSAYIHTTNIKKWDICAGHAILKSIGGEMTSLENEDITYEKYTSMMHVGGILATARDHLYFINALKNGRSD</sequence>
<dbReference type="GO" id="GO:0046854">
    <property type="term" value="P:phosphatidylinositol phosphate biosynthetic process"/>
    <property type="evidence" value="ECO:0007669"/>
    <property type="project" value="InterPro"/>
</dbReference>
<evidence type="ECO:0000256" key="16">
    <source>
        <dbReference type="SAM" id="Phobius"/>
    </source>
</evidence>
<dbReference type="GO" id="GO:0005737">
    <property type="term" value="C:cytoplasm"/>
    <property type="evidence" value="ECO:0007669"/>
    <property type="project" value="UniProtKB-ARBA"/>
</dbReference>
<evidence type="ECO:0000256" key="1">
    <source>
        <dbReference type="ARBA" id="ARBA00001033"/>
    </source>
</evidence>
<reference evidence="17" key="1">
    <citation type="submission" date="2017-10" db="EMBL/GenBank/DDBJ databases">
        <title>Transcriptome Assembly of Sugarcane Aphid Adults.</title>
        <authorList>
            <person name="Scully E.D."/>
            <person name="Palmer N.A."/>
            <person name="Geib S.M."/>
            <person name="Sarath G."/>
            <person name="Sattler S.E."/>
        </authorList>
    </citation>
    <scope>NUCLEOTIDE SEQUENCE</scope>
    <source>
        <tissue evidence="17">Whole body</tissue>
    </source>
</reference>
<keyword evidence="12 16" id="KW-0472">Membrane</keyword>
<evidence type="ECO:0000256" key="10">
    <source>
        <dbReference type="ARBA" id="ARBA00022842"/>
    </source>
</evidence>
<dbReference type="Gene3D" id="3.40.190.80">
    <property type="match status" value="1"/>
</dbReference>
<dbReference type="GO" id="GO:0016020">
    <property type="term" value="C:membrane"/>
    <property type="evidence" value="ECO:0007669"/>
    <property type="project" value="UniProtKB-SubCell"/>
</dbReference>
<evidence type="ECO:0000313" key="17">
    <source>
        <dbReference type="EMBL" id="MBW19556.1"/>
    </source>
</evidence>
<evidence type="ECO:0000256" key="7">
    <source>
        <dbReference type="ARBA" id="ARBA00022692"/>
    </source>
</evidence>
<comment type="pathway">
    <text evidence="4">Polyol metabolism; myo-inositol biosynthesis; myo-inositol from D-glucose 6-phosphate: step 2/2.</text>
</comment>
<accession>A0A2H8TZ71</accession>
<dbReference type="PROSITE" id="PS00630">
    <property type="entry name" value="IMP_2"/>
    <property type="match status" value="1"/>
</dbReference>
<evidence type="ECO:0000256" key="4">
    <source>
        <dbReference type="ARBA" id="ARBA00005152"/>
    </source>
</evidence>
<evidence type="ECO:0000256" key="8">
    <source>
        <dbReference type="ARBA" id="ARBA00022723"/>
    </source>
</evidence>
<evidence type="ECO:0000256" key="5">
    <source>
        <dbReference type="ARBA" id="ARBA00009759"/>
    </source>
</evidence>
<keyword evidence="10 15" id="KW-0460">Magnesium</keyword>
<dbReference type="RefSeq" id="XP_025207564.1">
    <property type="nucleotide sequence ID" value="XM_025351779.1"/>
</dbReference>
<keyword evidence="9" id="KW-0378">Hydrolase</keyword>
<dbReference type="InterPro" id="IPR000760">
    <property type="entry name" value="Inositol_monophosphatase-like"/>
</dbReference>
<evidence type="ECO:0000256" key="14">
    <source>
        <dbReference type="ARBA" id="ARBA00042949"/>
    </source>
</evidence>
<dbReference type="OrthoDB" id="74460at2759"/>
<evidence type="ECO:0000256" key="3">
    <source>
        <dbReference type="ARBA" id="ARBA00004167"/>
    </source>
</evidence>
<feature type="transmembrane region" description="Helical" evidence="16">
    <location>
        <begin position="21"/>
        <end position="38"/>
    </location>
</feature>
<comment type="subcellular location">
    <subcellularLocation>
        <location evidence="3">Membrane</location>
        <topology evidence="3">Single-pass membrane protein</topology>
    </subcellularLocation>
</comment>
<dbReference type="PANTHER" id="PTHR43028">
    <property type="entry name" value="3'(2'),5'-BISPHOSPHATE NUCLEOTIDASE 1"/>
    <property type="match status" value="1"/>
</dbReference>
<evidence type="ECO:0000256" key="13">
    <source>
        <dbReference type="ARBA" id="ARBA00042119"/>
    </source>
</evidence>
<name>A0A2H8TZ71_9HEMI</name>
<feature type="binding site" evidence="15">
    <location>
        <position position="165"/>
    </location>
    <ligand>
        <name>Mg(2+)</name>
        <dbReference type="ChEBI" id="CHEBI:18420"/>
        <label>1</label>
        <note>catalytic</note>
    </ligand>
</feature>
<dbReference type="SUPFAM" id="SSF56655">
    <property type="entry name" value="Carbohydrate phosphatase"/>
    <property type="match status" value="1"/>
</dbReference>
<comment type="similarity">
    <text evidence="5">Belongs to the inositol monophosphatase superfamily.</text>
</comment>
<dbReference type="Pfam" id="PF00459">
    <property type="entry name" value="Inositol_P"/>
    <property type="match status" value="1"/>
</dbReference>
<dbReference type="GO" id="GO:0046872">
    <property type="term" value="F:metal ion binding"/>
    <property type="evidence" value="ECO:0007669"/>
    <property type="project" value="UniProtKB-KW"/>
</dbReference>
<dbReference type="PANTHER" id="PTHR43028:SF4">
    <property type="entry name" value="INOSITOL MONOPHOSPHATASE 3"/>
    <property type="match status" value="1"/>
</dbReference>